<keyword evidence="3" id="KW-1185">Reference proteome</keyword>
<gene>
    <name evidence="2" type="primary">LOC123412247</name>
</gene>
<dbReference type="Proteomes" id="UP000011116">
    <property type="component" value="Chromosome 7H"/>
</dbReference>
<dbReference type="PANTHER" id="PTHR36480:SF3">
    <property type="entry name" value="OS06G0118900 PROTEIN"/>
    <property type="match status" value="1"/>
</dbReference>
<dbReference type="OrthoDB" id="677015at2759"/>
<dbReference type="Gramene" id="HORVU.MOREX.r3.7HG0641820.1">
    <property type="protein sequence ID" value="HORVU.MOREX.r3.7HG0641820.1.CDS1"/>
    <property type="gene ID" value="HORVU.MOREX.r3.7HG0641820"/>
</dbReference>
<name>A0A8I6Y0Y4_HORVV</name>
<dbReference type="EnsemblPlants" id="HORVU.MOREX.r3.7HG0641800.1">
    <property type="protein sequence ID" value="HORVU.MOREX.r3.7HG0641800.1.CDS1"/>
    <property type="gene ID" value="HORVU.MOREX.r3.7HG0641800"/>
</dbReference>
<keyword evidence="1" id="KW-0812">Transmembrane</keyword>
<dbReference type="Gramene" id="HORVU.MOREX.r2.7HG0533230.1">
    <property type="protein sequence ID" value="HORVU.MOREX.r2.7HG0533230.1.CDS.1"/>
    <property type="gene ID" value="HORVU.MOREX.r2.7HG0533230"/>
</dbReference>
<dbReference type="AlphaFoldDB" id="A0A8I6Y0Y4"/>
<dbReference type="GeneID" id="123412247"/>
<dbReference type="PANTHER" id="PTHR36480">
    <property type="entry name" value="OS06G0118900 PROTEIN-RELATED"/>
    <property type="match status" value="1"/>
</dbReference>
<keyword evidence="1" id="KW-1133">Transmembrane helix</keyword>
<evidence type="ECO:0000256" key="1">
    <source>
        <dbReference type="SAM" id="Phobius"/>
    </source>
</evidence>
<dbReference type="KEGG" id="hvg:123412247"/>
<evidence type="ECO:0000313" key="3">
    <source>
        <dbReference type="Proteomes" id="UP000011116"/>
    </source>
</evidence>
<dbReference type="Gramene" id="HORVU.MOREX.r2.7HG0533250.1">
    <property type="protein sequence ID" value="HORVU.MOREX.r2.7HG0533250.1.CDS.1"/>
    <property type="gene ID" value="HORVU.MOREX.r2.7HG0533250"/>
</dbReference>
<protein>
    <submittedName>
        <fullName evidence="2">Uncharacterized protein</fullName>
    </submittedName>
</protein>
<reference evidence="2" key="3">
    <citation type="submission" date="2022-01" db="UniProtKB">
        <authorList>
            <consortium name="EnsemblPlants"/>
        </authorList>
    </citation>
    <scope>IDENTIFICATION</scope>
    <source>
        <strain evidence="2">subsp. vulgare</strain>
    </source>
</reference>
<reference evidence="2" key="2">
    <citation type="submission" date="2020-10" db="EMBL/GenBank/DDBJ databases">
        <authorList>
            <person name="Scholz U."/>
            <person name="Mascher M."/>
            <person name="Fiebig A."/>
        </authorList>
    </citation>
    <scope>NUCLEOTIDE SEQUENCE [LARGE SCALE GENOMIC DNA]</scope>
    <source>
        <strain evidence="2">cv. Morex</strain>
    </source>
</reference>
<organism evidence="2 3">
    <name type="scientific">Hordeum vulgare subsp. vulgare</name>
    <name type="common">Domesticated barley</name>
    <dbReference type="NCBI Taxonomy" id="112509"/>
    <lineage>
        <taxon>Eukaryota</taxon>
        <taxon>Viridiplantae</taxon>
        <taxon>Streptophyta</taxon>
        <taxon>Embryophyta</taxon>
        <taxon>Tracheophyta</taxon>
        <taxon>Spermatophyta</taxon>
        <taxon>Magnoliopsida</taxon>
        <taxon>Liliopsida</taxon>
        <taxon>Poales</taxon>
        <taxon>Poaceae</taxon>
        <taxon>BOP clade</taxon>
        <taxon>Pooideae</taxon>
        <taxon>Triticodae</taxon>
        <taxon>Triticeae</taxon>
        <taxon>Hordeinae</taxon>
        <taxon>Hordeum</taxon>
    </lineage>
</organism>
<sequence>MHSDATPKAAADESKFWTTRNYILAALGGTLAVTAIIIVVSVLLSPAHISFSIVHASRSGSQLQYLNVTIAADNASQKRAAVRYQGIFVDLKNSTNPAGPSTKHALVYAAPPTDEYLPPGTGRAIINASVKVLAIGTSGSFVGGRLNRTGFTVVVTAVVRFRVGKIPTRVYDIKASCTHVSFPAEGSSNVNMLPINCTA</sequence>
<evidence type="ECO:0000313" key="2">
    <source>
        <dbReference type="EnsemblPlants" id="HORVU.MOREX.r3.7HG0641800.1.CDS1"/>
    </source>
</evidence>
<feature type="transmembrane region" description="Helical" evidence="1">
    <location>
        <begin position="22"/>
        <end position="44"/>
    </location>
</feature>
<dbReference type="EnsemblPlants" id="HORVU.MOREX.r3.7HG0641820.1">
    <property type="protein sequence ID" value="HORVU.MOREX.r3.7HG0641820.1.CDS1"/>
    <property type="gene ID" value="HORVU.MOREX.r3.7HG0641820"/>
</dbReference>
<accession>A0A8I6Y0Y4</accession>
<keyword evidence="1" id="KW-0472">Membrane</keyword>
<dbReference type="Gramene" id="HORVU.MOREX.r3.7HG0641800.1">
    <property type="protein sequence ID" value="HORVU.MOREX.r3.7HG0641800.1.CDS1"/>
    <property type="gene ID" value="HORVU.MOREX.r3.7HG0641800"/>
</dbReference>
<reference evidence="3" key="1">
    <citation type="journal article" date="2012" name="Nature">
        <title>A physical, genetic and functional sequence assembly of the barley genome.</title>
        <authorList>
            <consortium name="The International Barley Genome Sequencing Consortium"/>
            <person name="Mayer K.F."/>
            <person name="Waugh R."/>
            <person name="Brown J.W."/>
            <person name="Schulman A."/>
            <person name="Langridge P."/>
            <person name="Platzer M."/>
            <person name="Fincher G.B."/>
            <person name="Muehlbauer G.J."/>
            <person name="Sato K."/>
            <person name="Close T.J."/>
            <person name="Wise R.P."/>
            <person name="Stein N."/>
        </authorList>
    </citation>
    <scope>NUCLEOTIDE SEQUENCE [LARGE SCALE GENOMIC DNA]</scope>
    <source>
        <strain evidence="3">cv. Morex</strain>
    </source>
</reference>
<dbReference type="RefSeq" id="XP_044961128.1">
    <property type="nucleotide sequence ID" value="XM_045105193.1"/>
</dbReference>
<proteinExistence type="predicted"/>